<evidence type="ECO:0000259" key="4">
    <source>
        <dbReference type="PROSITE" id="PS50893"/>
    </source>
</evidence>
<evidence type="ECO:0000256" key="3">
    <source>
        <dbReference type="ARBA" id="ARBA00022840"/>
    </source>
</evidence>
<keyword evidence="2" id="KW-0547">Nucleotide-binding</keyword>
<organism evidence="5 6">
    <name type="scientific">Leptospira yasudae</name>
    <dbReference type="NCBI Taxonomy" id="2202201"/>
    <lineage>
        <taxon>Bacteria</taxon>
        <taxon>Pseudomonadati</taxon>
        <taxon>Spirochaetota</taxon>
        <taxon>Spirochaetia</taxon>
        <taxon>Leptospirales</taxon>
        <taxon>Leptospiraceae</taxon>
        <taxon>Leptospira</taxon>
    </lineage>
</organism>
<evidence type="ECO:0000313" key="5">
    <source>
        <dbReference type="EMBL" id="TGL78042.1"/>
    </source>
</evidence>
<keyword evidence="3 5" id="KW-0067">ATP-binding</keyword>
<dbReference type="GO" id="GO:0005524">
    <property type="term" value="F:ATP binding"/>
    <property type="evidence" value="ECO:0007669"/>
    <property type="project" value="UniProtKB-KW"/>
</dbReference>
<dbReference type="SMART" id="SM00382">
    <property type="entry name" value="AAA"/>
    <property type="match status" value="1"/>
</dbReference>
<reference evidence="5 6" key="1">
    <citation type="journal article" date="2019" name="PLoS Negl. Trop. Dis.">
        <title>Revisiting the worldwide diversity of Leptospira species in the environment.</title>
        <authorList>
            <person name="Vincent A.T."/>
            <person name="Schiettekatte O."/>
            <person name="Bourhy P."/>
            <person name="Veyrier F.J."/>
            <person name="Picardeau M."/>
        </authorList>
    </citation>
    <scope>NUCLEOTIDE SEQUENCE [LARGE SCALE GENOMIC DNA]</scope>
    <source>
        <strain evidence="5 6">201702445</strain>
    </source>
</reference>
<accession>A0A6N4QYT1</accession>
<dbReference type="EMBL" id="RQGM01000087">
    <property type="protein sequence ID" value="TGL78042.1"/>
    <property type="molecule type" value="Genomic_DNA"/>
</dbReference>
<keyword evidence="1" id="KW-0813">Transport</keyword>
<sequence>MNPGRSHTSEKKEEAAIACTSLSKRFGEPPAYAVQDAEFRLQRGEFVALTGRSGSGKSTLLYMLSGLDRPSSGKVFLNGMDLFSMPSKEAHIFRNLNIGFVFQFHYLLPELTAIENILMPTRKTETNIVKRDEARRLLSEFGLEHCKDKFPSQMSGGEQQRTAIARALIMNPIFLFADEPTGNLDTANGDKAMEILKRINQENRTTVVFVTHDPDYAALAGRRINMVDGRIHSDSLQKMNKAVTR</sequence>
<gene>
    <name evidence="5" type="ORF">EHQ83_19930</name>
</gene>
<dbReference type="PANTHER" id="PTHR24220:SF86">
    <property type="entry name" value="ABC TRANSPORTER ABCH.1"/>
    <property type="match status" value="1"/>
</dbReference>
<feature type="domain" description="ABC transporter" evidence="4">
    <location>
        <begin position="17"/>
        <end position="245"/>
    </location>
</feature>
<dbReference type="Pfam" id="PF00005">
    <property type="entry name" value="ABC_tran"/>
    <property type="match status" value="1"/>
</dbReference>
<dbReference type="Gene3D" id="3.40.50.300">
    <property type="entry name" value="P-loop containing nucleotide triphosphate hydrolases"/>
    <property type="match status" value="1"/>
</dbReference>
<name>A0A6N4QYT1_9LEPT</name>
<dbReference type="RefSeq" id="WP_135570297.1">
    <property type="nucleotide sequence ID" value="NZ_RQGK01000021.1"/>
</dbReference>
<comment type="caution">
    <text evidence="5">The sequence shown here is derived from an EMBL/GenBank/DDBJ whole genome shotgun (WGS) entry which is preliminary data.</text>
</comment>
<dbReference type="InterPro" id="IPR017911">
    <property type="entry name" value="MacB-like_ATP-bd"/>
</dbReference>
<dbReference type="AlphaFoldDB" id="A0A6N4QYT1"/>
<dbReference type="PROSITE" id="PS50893">
    <property type="entry name" value="ABC_TRANSPORTER_2"/>
    <property type="match status" value="1"/>
</dbReference>
<dbReference type="GO" id="GO:0005886">
    <property type="term" value="C:plasma membrane"/>
    <property type="evidence" value="ECO:0007669"/>
    <property type="project" value="TreeGrafter"/>
</dbReference>
<dbReference type="GO" id="GO:0022857">
    <property type="term" value="F:transmembrane transporter activity"/>
    <property type="evidence" value="ECO:0007669"/>
    <property type="project" value="TreeGrafter"/>
</dbReference>
<dbReference type="InterPro" id="IPR027417">
    <property type="entry name" value="P-loop_NTPase"/>
</dbReference>
<protein>
    <submittedName>
        <fullName evidence="5">ABC transporter ATP-binding protein</fullName>
    </submittedName>
</protein>
<evidence type="ECO:0000256" key="1">
    <source>
        <dbReference type="ARBA" id="ARBA00022448"/>
    </source>
</evidence>
<evidence type="ECO:0000256" key="2">
    <source>
        <dbReference type="ARBA" id="ARBA00022741"/>
    </source>
</evidence>
<dbReference type="SUPFAM" id="SSF52540">
    <property type="entry name" value="P-loop containing nucleoside triphosphate hydrolases"/>
    <property type="match status" value="1"/>
</dbReference>
<dbReference type="Proteomes" id="UP000297613">
    <property type="component" value="Unassembled WGS sequence"/>
</dbReference>
<dbReference type="PANTHER" id="PTHR24220">
    <property type="entry name" value="IMPORT ATP-BINDING PROTEIN"/>
    <property type="match status" value="1"/>
</dbReference>
<proteinExistence type="predicted"/>
<evidence type="ECO:0000313" key="6">
    <source>
        <dbReference type="Proteomes" id="UP000297613"/>
    </source>
</evidence>
<dbReference type="CDD" id="cd03255">
    <property type="entry name" value="ABC_MJ0796_LolCDE_FtsE"/>
    <property type="match status" value="1"/>
</dbReference>
<dbReference type="InterPro" id="IPR003593">
    <property type="entry name" value="AAA+_ATPase"/>
</dbReference>
<dbReference type="InterPro" id="IPR003439">
    <property type="entry name" value="ABC_transporter-like_ATP-bd"/>
</dbReference>
<dbReference type="GO" id="GO:0016887">
    <property type="term" value="F:ATP hydrolysis activity"/>
    <property type="evidence" value="ECO:0007669"/>
    <property type="project" value="InterPro"/>
</dbReference>
<dbReference type="InterPro" id="IPR015854">
    <property type="entry name" value="ABC_transpr_LolD-like"/>
</dbReference>